<name>A0A6J7X8J1_9CAUD</name>
<evidence type="ECO:0000256" key="1">
    <source>
        <dbReference type="SAM" id="MobiDB-lite"/>
    </source>
</evidence>
<feature type="region of interest" description="Disordered" evidence="1">
    <location>
        <begin position="89"/>
        <end position="123"/>
    </location>
</feature>
<protein>
    <submittedName>
        <fullName evidence="2">Uncharacterized protein</fullName>
    </submittedName>
</protein>
<accession>A0A6J7X8J1</accession>
<evidence type="ECO:0000313" key="2">
    <source>
        <dbReference type="EMBL" id="CAB5226013.1"/>
    </source>
</evidence>
<proteinExistence type="predicted"/>
<dbReference type="EMBL" id="LR798354">
    <property type="protein sequence ID" value="CAB5226013.1"/>
    <property type="molecule type" value="Genomic_DNA"/>
</dbReference>
<reference evidence="2" key="1">
    <citation type="submission" date="2020-05" db="EMBL/GenBank/DDBJ databases">
        <authorList>
            <person name="Chiriac C."/>
            <person name="Salcher M."/>
            <person name="Ghai R."/>
            <person name="Kavagutti S V."/>
        </authorList>
    </citation>
    <scope>NUCLEOTIDE SEQUENCE</scope>
</reference>
<organism evidence="2">
    <name type="scientific">uncultured Caudovirales phage</name>
    <dbReference type="NCBI Taxonomy" id="2100421"/>
    <lineage>
        <taxon>Viruses</taxon>
        <taxon>Duplodnaviria</taxon>
        <taxon>Heunggongvirae</taxon>
        <taxon>Uroviricota</taxon>
        <taxon>Caudoviricetes</taxon>
        <taxon>Peduoviridae</taxon>
        <taxon>Maltschvirus</taxon>
        <taxon>Maltschvirus maltsch</taxon>
    </lineage>
</organism>
<sequence length="123" mass="13744">MNYQLKIDIKKLNKAFVYPIQGKSATLECVCIPVSEFYPGKNGELYCNLQITEKKQVGQYNDTHFAKQSLEKASYNALSEDQKKNIPIIGNMEPSRFGNNAPTQTAEPQAQAQPEGDDDGLPF</sequence>
<gene>
    <name evidence="2" type="ORF">UFOVP756_31</name>
</gene>
<feature type="compositionally biased region" description="Low complexity" evidence="1">
    <location>
        <begin position="101"/>
        <end position="114"/>
    </location>
</feature>